<dbReference type="Gene3D" id="2.40.50.100">
    <property type="match status" value="1"/>
</dbReference>
<evidence type="ECO:0000313" key="8">
    <source>
        <dbReference type="Proteomes" id="UP001228113"/>
    </source>
</evidence>
<dbReference type="KEGG" id="msea:METESE_05280"/>
<dbReference type="Gene3D" id="2.40.30.170">
    <property type="match status" value="1"/>
</dbReference>
<evidence type="ECO:0000259" key="4">
    <source>
        <dbReference type="Pfam" id="PF25917"/>
    </source>
</evidence>
<sequence>MRKGWIVNGLAGGAVGIAALLGCKSAPPPAMTSEVAFVVIQPRKAALTTELPGRTAPYQVAEVRPQVNGLIQKRLFEEGTDVKEGAVLYQIDPVPYQAALDQAKATLAAAQANLPAIRARAERTKGLAEAKAVGQQEADEAQAAFLQAQAAVAAGKAAVSNAEFNLANTPIKAPIQGRAGKSSVTVGALVTAYQPASLVTVTRLDPIYVDVTQSSAELLRLRKRLEGGKLHSGDGARKAKLILEDGTPYQLEGRLQFRDVTVDPSTGAVTLRMVFPNPKQVLLPGMFVRAILEDGVDDQAILAPQQGISRDAKGNAIALVLDASNRIEQRIVNLDRALGDSWVVQSGLNAGDRLVVEGIQKVRPGMTVKAVPFAPAAQPAGAQK</sequence>
<keyword evidence="8" id="KW-1185">Reference proteome</keyword>
<dbReference type="PANTHER" id="PTHR30158:SF3">
    <property type="entry name" value="MULTIDRUG EFFLUX PUMP SUBUNIT ACRA-RELATED"/>
    <property type="match status" value="1"/>
</dbReference>
<evidence type="ECO:0000259" key="6">
    <source>
        <dbReference type="Pfam" id="PF25967"/>
    </source>
</evidence>
<protein>
    <submittedName>
        <fullName evidence="7">MexX family efflux pump subunit</fullName>
    </submittedName>
</protein>
<dbReference type="InterPro" id="IPR058625">
    <property type="entry name" value="MdtA-like_BSH"/>
</dbReference>
<dbReference type="NCBIfam" id="TIGR01730">
    <property type="entry name" value="RND_mfp"/>
    <property type="match status" value="1"/>
</dbReference>
<gene>
    <name evidence="7" type="primary">acrA</name>
    <name evidence="7" type="ORF">METESE_05280</name>
</gene>
<name>A0AA48GW96_9BACT</name>
<proteinExistence type="inferred from homology"/>
<feature type="domain" description="Multidrug resistance protein MdtA-like beta-barrel" evidence="5">
    <location>
        <begin position="206"/>
        <end position="294"/>
    </location>
</feature>
<dbReference type="Gene3D" id="1.10.287.470">
    <property type="entry name" value="Helix hairpin bin"/>
    <property type="match status" value="1"/>
</dbReference>
<feature type="domain" description="Multidrug resistance protein MdtA-like C-terminal permuted SH3" evidence="6">
    <location>
        <begin position="299"/>
        <end position="361"/>
    </location>
</feature>
<dbReference type="GO" id="GO:0005886">
    <property type="term" value="C:plasma membrane"/>
    <property type="evidence" value="ECO:0007669"/>
    <property type="project" value="UniProtKB-SubCell"/>
</dbReference>
<evidence type="ECO:0000259" key="5">
    <source>
        <dbReference type="Pfam" id="PF25944"/>
    </source>
</evidence>
<dbReference type="Pfam" id="PF25876">
    <property type="entry name" value="HH_MFP_RND"/>
    <property type="match status" value="1"/>
</dbReference>
<dbReference type="Pfam" id="PF25967">
    <property type="entry name" value="RND-MFP_C"/>
    <property type="match status" value="1"/>
</dbReference>
<dbReference type="FunFam" id="2.40.420.20:FF:000001">
    <property type="entry name" value="Efflux RND transporter periplasmic adaptor subunit"/>
    <property type="match status" value="1"/>
</dbReference>
<organism evidence="7 8">
    <name type="scientific">Mesoterricola sediminis</name>
    <dbReference type="NCBI Taxonomy" id="2927980"/>
    <lineage>
        <taxon>Bacteria</taxon>
        <taxon>Pseudomonadati</taxon>
        <taxon>Acidobacteriota</taxon>
        <taxon>Holophagae</taxon>
        <taxon>Holophagales</taxon>
        <taxon>Holophagaceae</taxon>
        <taxon>Mesoterricola</taxon>
    </lineage>
</organism>
<dbReference type="RefSeq" id="WP_316411027.1">
    <property type="nucleotide sequence ID" value="NZ_AP027081.1"/>
</dbReference>
<feature type="domain" description="Multidrug resistance protein MdtA-like alpha-helical hairpin" evidence="3">
    <location>
        <begin position="100"/>
        <end position="169"/>
    </location>
</feature>
<evidence type="ECO:0000256" key="1">
    <source>
        <dbReference type="ARBA" id="ARBA00004196"/>
    </source>
</evidence>
<evidence type="ECO:0000313" key="7">
    <source>
        <dbReference type="EMBL" id="BDU75570.1"/>
    </source>
</evidence>
<dbReference type="SUPFAM" id="SSF111369">
    <property type="entry name" value="HlyD-like secretion proteins"/>
    <property type="match status" value="1"/>
</dbReference>
<comment type="similarity">
    <text evidence="2">Belongs to the membrane fusion protein (MFP) (TC 8.A.1) family.</text>
</comment>
<dbReference type="GO" id="GO:0022857">
    <property type="term" value="F:transmembrane transporter activity"/>
    <property type="evidence" value="ECO:0007669"/>
    <property type="project" value="InterPro"/>
</dbReference>
<dbReference type="InterPro" id="IPR058627">
    <property type="entry name" value="MdtA-like_C"/>
</dbReference>
<dbReference type="Pfam" id="PF25944">
    <property type="entry name" value="Beta-barrel_RND"/>
    <property type="match status" value="1"/>
</dbReference>
<evidence type="ECO:0000259" key="3">
    <source>
        <dbReference type="Pfam" id="PF25876"/>
    </source>
</evidence>
<dbReference type="Pfam" id="PF25917">
    <property type="entry name" value="BSH_RND"/>
    <property type="match status" value="1"/>
</dbReference>
<dbReference type="Gene3D" id="2.40.420.20">
    <property type="match status" value="1"/>
</dbReference>
<dbReference type="Proteomes" id="UP001228113">
    <property type="component" value="Chromosome"/>
</dbReference>
<dbReference type="AlphaFoldDB" id="A0AA48GW96"/>
<dbReference type="InterPro" id="IPR058624">
    <property type="entry name" value="MdtA-like_HH"/>
</dbReference>
<evidence type="ECO:0000256" key="2">
    <source>
        <dbReference type="ARBA" id="ARBA00009477"/>
    </source>
</evidence>
<dbReference type="PROSITE" id="PS51257">
    <property type="entry name" value="PROKAR_LIPOPROTEIN"/>
    <property type="match status" value="1"/>
</dbReference>
<reference evidence="7" key="1">
    <citation type="journal article" date="2023" name="Int. J. Syst. Evol. Microbiol.">
        <title>Mesoterricola silvestris gen. nov., sp. nov., Mesoterricola sediminis sp. nov., Geothrix oryzae sp. nov., Geothrix edaphica sp. nov., Geothrix rubra sp. nov., and Geothrix limicola sp. nov., six novel members of Acidobacteriota isolated from soils.</title>
        <authorList>
            <person name="Itoh H."/>
            <person name="Sugisawa Y."/>
            <person name="Mise K."/>
            <person name="Xu Z."/>
            <person name="Kuniyasu M."/>
            <person name="Ushijima N."/>
            <person name="Kawano K."/>
            <person name="Kobayashi E."/>
            <person name="Shiratori Y."/>
            <person name="Masuda Y."/>
            <person name="Senoo K."/>
        </authorList>
    </citation>
    <scope>NUCLEOTIDE SEQUENCE</scope>
    <source>
        <strain evidence="7">W786</strain>
    </source>
</reference>
<dbReference type="PANTHER" id="PTHR30158">
    <property type="entry name" value="ACRA/E-RELATED COMPONENT OF DRUG EFFLUX TRANSPORTER"/>
    <property type="match status" value="1"/>
</dbReference>
<comment type="subcellular location">
    <subcellularLocation>
        <location evidence="1">Cell envelope</location>
    </subcellularLocation>
</comment>
<feature type="domain" description="Multidrug resistance protein MdtA-like barrel-sandwich hybrid" evidence="4">
    <location>
        <begin position="60"/>
        <end position="202"/>
    </location>
</feature>
<dbReference type="InterPro" id="IPR058626">
    <property type="entry name" value="MdtA-like_b-barrel"/>
</dbReference>
<dbReference type="GO" id="GO:0046677">
    <property type="term" value="P:response to antibiotic"/>
    <property type="evidence" value="ECO:0007669"/>
    <property type="project" value="TreeGrafter"/>
</dbReference>
<dbReference type="EMBL" id="AP027081">
    <property type="protein sequence ID" value="BDU75570.1"/>
    <property type="molecule type" value="Genomic_DNA"/>
</dbReference>
<dbReference type="InterPro" id="IPR006143">
    <property type="entry name" value="RND_pump_MFP"/>
</dbReference>
<accession>A0AA48GW96</accession>